<dbReference type="PROSITE" id="PS50883">
    <property type="entry name" value="EAL"/>
    <property type="match status" value="1"/>
</dbReference>
<accession>A0A160MXU2</accession>
<dbReference type="PANTHER" id="PTHR33121:SF70">
    <property type="entry name" value="SIGNALING PROTEIN YKOW"/>
    <property type="match status" value="1"/>
</dbReference>
<dbReference type="InterPro" id="IPR035919">
    <property type="entry name" value="EAL_sf"/>
</dbReference>
<dbReference type="Gene3D" id="6.10.340.10">
    <property type="match status" value="1"/>
</dbReference>
<dbReference type="EMBL" id="CP014841">
    <property type="protein sequence ID" value="AND67627.1"/>
    <property type="molecule type" value="Genomic_DNA"/>
</dbReference>
<gene>
    <name evidence="3" type="ORF">ATSB10_01730</name>
</gene>
<dbReference type="Gene3D" id="3.20.20.450">
    <property type="entry name" value="EAL domain"/>
    <property type="match status" value="1"/>
</dbReference>
<dbReference type="InterPro" id="IPR029787">
    <property type="entry name" value="Nucleotide_cyclase"/>
</dbReference>
<proteinExistence type="predicted"/>
<dbReference type="PANTHER" id="PTHR33121">
    <property type="entry name" value="CYCLIC DI-GMP PHOSPHODIESTERASE PDEF"/>
    <property type="match status" value="1"/>
</dbReference>
<feature type="domain" description="HAMP" evidence="2">
    <location>
        <begin position="283"/>
        <end position="336"/>
    </location>
</feature>
<dbReference type="SMART" id="SM00304">
    <property type="entry name" value="HAMP"/>
    <property type="match status" value="1"/>
</dbReference>
<dbReference type="SMART" id="SM00052">
    <property type="entry name" value="EAL"/>
    <property type="match status" value="1"/>
</dbReference>
<dbReference type="SUPFAM" id="SSF158472">
    <property type="entry name" value="HAMP domain-like"/>
    <property type="match status" value="1"/>
</dbReference>
<dbReference type="SUPFAM" id="SSF55073">
    <property type="entry name" value="Nucleotide cyclase"/>
    <property type="match status" value="1"/>
</dbReference>
<dbReference type="InterPro" id="IPR050706">
    <property type="entry name" value="Cyclic-di-GMP_PDE-like"/>
</dbReference>
<dbReference type="Gene3D" id="3.30.70.270">
    <property type="match status" value="1"/>
</dbReference>
<sequence>MLILTVLAALPGLLVAVADGLNLSRVQESNARQALYQTLSHSKSDYADAVDDLLSDTDILVRSSTEDGTRCPSMLPIMAKLHPDYAIVAIMAPTGATVCSTHASTAAAGWLDAMHVTIDRLTLGQSNSQSTLVAAHHGYPMMLVSARRTGSAAAPGSIAVIATPYSPLERLGPSRDGAQISIDLRDPAGHLIHVRNRGTGYSNAAPTTDDVSPGADDLSLQSDNKSIRATLRLIHHGLPSVLRIELPKSIVYSDAYVSRQHNTAWLACALAALLMVGAMVGRQMIAVPAGAIMRTITRLSNGDLAARTGLRTKRDELTQVASALDKMADTLEQEDIRRTRSLDLLRQTNRLHEMLGVIGAATGARDDDGAFFEDICRLAVEIGGIRAAGIFELREAGDHPLVTLASHPAPPTDAGQSNHLLPTANRAAHSWHVETVHAAGERGTGATVAIPLGHAQDGRKRIIACAFDDARLLEETTYRLLGQIAQDVQLGARIIQTESALQHARSHDASTGLPNETHFYDRVHRALRDPKRKDAAVGVCLLDAGIESAAAGKSLVSAKTHVIQLAERIASRLGQAIDMALLPGPSLGVLVTPGLDHASTRDWLDALAKAAVSHDDKATVDPGPPLRMGVAFWPEGGDTPQSLLESAQIALRAATGREGAITYYSKQLGDVARELREIERAMPGALADGAMQLHYQPIVDLATSQIAGFEALLRWSDIRLGYIAPSKFIPIAERSGLISAIGRKVLRDACTQASHWAREASSDLFITVNVSPVQLTDRDFVRNVRDTCGKAEAEPQAVKIAFEITENDLIADIAHGARVLQDLKEAGIDILIDDFGSGYSSLSYLHRLPIDALKIDKSITRDLSISDRARAVCSGIVAIAKNLQVRTIIEGIETAEQVALAKALGCDLAQGFLFGKASDPASAWARVGRPLV</sequence>
<name>A0A160MXU2_9GAMM</name>
<dbReference type="CDD" id="cd06225">
    <property type="entry name" value="HAMP"/>
    <property type="match status" value="1"/>
</dbReference>
<dbReference type="STRING" id="445710.ATSB10_01730"/>
<evidence type="ECO:0000313" key="3">
    <source>
        <dbReference type="EMBL" id="AND67627.1"/>
    </source>
</evidence>
<dbReference type="GO" id="GO:0071111">
    <property type="term" value="F:cyclic-guanylate-specific phosphodiesterase activity"/>
    <property type="evidence" value="ECO:0007669"/>
    <property type="project" value="InterPro"/>
</dbReference>
<dbReference type="SUPFAM" id="SSF141868">
    <property type="entry name" value="EAL domain-like"/>
    <property type="match status" value="1"/>
</dbReference>
<dbReference type="InterPro" id="IPR001633">
    <property type="entry name" value="EAL_dom"/>
</dbReference>
<feature type="domain" description="EAL" evidence="1">
    <location>
        <begin position="675"/>
        <end position="931"/>
    </location>
</feature>
<organism evidence="3 4">
    <name type="scientific">Dyella thiooxydans</name>
    <dbReference type="NCBI Taxonomy" id="445710"/>
    <lineage>
        <taxon>Bacteria</taxon>
        <taxon>Pseudomonadati</taxon>
        <taxon>Pseudomonadota</taxon>
        <taxon>Gammaproteobacteria</taxon>
        <taxon>Lysobacterales</taxon>
        <taxon>Rhodanobacteraceae</taxon>
        <taxon>Dyella</taxon>
    </lineage>
</organism>
<dbReference type="InterPro" id="IPR003660">
    <property type="entry name" value="HAMP_dom"/>
</dbReference>
<keyword evidence="4" id="KW-1185">Reference proteome</keyword>
<dbReference type="InterPro" id="IPR043128">
    <property type="entry name" value="Rev_trsase/Diguanyl_cyclase"/>
</dbReference>
<dbReference type="GO" id="GO:0007165">
    <property type="term" value="P:signal transduction"/>
    <property type="evidence" value="ECO:0007669"/>
    <property type="project" value="InterPro"/>
</dbReference>
<dbReference type="Proteomes" id="UP000077255">
    <property type="component" value="Chromosome"/>
</dbReference>
<dbReference type="KEGG" id="dtx:ATSB10_01730"/>
<evidence type="ECO:0000259" key="2">
    <source>
        <dbReference type="PROSITE" id="PS50885"/>
    </source>
</evidence>
<reference evidence="3 4" key="1">
    <citation type="submission" date="2016-02" db="EMBL/GenBank/DDBJ databases">
        <title>Complete genome sequencing and analysis of ATSB10, Dyella thiooxydans isolated from rhizosphere soil of sunflower (Helianthus annuus L.).</title>
        <authorList>
            <person name="Lee Y."/>
            <person name="Hwangbo K."/>
            <person name="Chung H."/>
            <person name="Yoo J."/>
            <person name="Kim K.Y."/>
            <person name="Sa T.M."/>
            <person name="Um Y."/>
            <person name="Madhaiyan M."/>
        </authorList>
    </citation>
    <scope>NUCLEOTIDE SEQUENCE [LARGE SCALE GENOMIC DNA]</scope>
    <source>
        <strain evidence="3 4">ATSB10</strain>
    </source>
</reference>
<evidence type="ECO:0000313" key="4">
    <source>
        <dbReference type="Proteomes" id="UP000077255"/>
    </source>
</evidence>
<dbReference type="CDD" id="cd01948">
    <property type="entry name" value="EAL"/>
    <property type="match status" value="1"/>
</dbReference>
<evidence type="ECO:0008006" key="5">
    <source>
        <dbReference type="Google" id="ProtNLM"/>
    </source>
</evidence>
<dbReference type="Pfam" id="PF00672">
    <property type="entry name" value="HAMP"/>
    <property type="match status" value="1"/>
</dbReference>
<dbReference type="PATRIC" id="fig|445710.3.peg.171"/>
<dbReference type="AlphaFoldDB" id="A0A160MXU2"/>
<dbReference type="GO" id="GO:0016020">
    <property type="term" value="C:membrane"/>
    <property type="evidence" value="ECO:0007669"/>
    <property type="project" value="InterPro"/>
</dbReference>
<dbReference type="Pfam" id="PF00563">
    <property type="entry name" value="EAL"/>
    <property type="match status" value="1"/>
</dbReference>
<evidence type="ECO:0000259" key="1">
    <source>
        <dbReference type="PROSITE" id="PS50883"/>
    </source>
</evidence>
<dbReference type="PROSITE" id="PS50885">
    <property type="entry name" value="HAMP"/>
    <property type="match status" value="1"/>
</dbReference>
<protein>
    <recommendedName>
        <fullName evidence="5">EAL domain-containing protein</fullName>
    </recommendedName>
</protein>